<dbReference type="AlphaFoldDB" id="A0AAF3FBE3"/>
<name>A0AAF3FBE3_9BILA</name>
<evidence type="ECO:0000313" key="3">
    <source>
        <dbReference type="Proteomes" id="UP000887575"/>
    </source>
</evidence>
<dbReference type="InterPro" id="IPR052961">
    <property type="entry name" value="Oxido-Kinase-like_Enzymes"/>
</dbReference>
<dbReference type="WBParaSite" id="MBELARI_LOCUS3233">
    <property type="protein sequence ID" value="MBELARI_LOCUS3233"/>
    <property type="gene ID" value="MBELARI_LOCUS3233"/>
</dbReference>
<dbReference type="SMART" id="SM00587">
    <property type="entry name" value="CHK"/>
    <property type="match status" value="1"/>
</dbReference>
<dbReference type="InterPro" id="IPR004119">
    <property type="entry name" value="EcKL"/>
</dbReference>
<feature type="region of interest" description="Disordered" evidence="1">
    <location>
        <begin position="1"/>
        <end position="39"/>
    </location>
</feature>
<sequence length="495" mass="56584">MRNHSRSPIPEDPRNDTKMRTNPQMSVFTGERENSENDFTVDPSSLPGVHPIPRAFNRYIFSQLEPGEYYAKSSTQLLGPFANEPNESHLPSNEDFVIMRRMAKLPNGRLAFQKVAEGAKLTKKWLSEVMETHFDEQPTVKEVSCLGPETLGYMSTMRRVHLQWENPADKPTSVIIKLPNVTVASEAWSKSAENGHEMDDYGGDVITMMHNCETSVYNCLSKYPEFRLSIPFLYSALDVSTGTPIIVMEDLEKAITFDVAEGFNEKQLFAIVDELVKLHALSYKYDEVKNCGIKESTLTHMEQFQKLVLGVAEQLYKQNPEYLASVDVLIRNHLTKDWFQDLFEAIKSDPNTVLCHGDLWSPQILWKAEKIAAIVDWALCKEGPVTVDLMHVLSMSVPVKLRHESFEKLRDYYLAQLKTKMESIGLESPITKETFQESYKRMLPYTAAMGVFSAGMWSNSPVLKRGKDDDDARIKEIMHRCKEIVEETVKAYDWK</sequence>
<organism evidence="3 4">
    <name type="scientific">Mesorhabditis belari</name>
    <dbReference type="NCBI Taxonomy" id="2138241"/>
    <lineage>
        <taxon>Eukaryota</taxon>
        <taxon>Metazoa</taxon>
        <taxon>Ecdysozoa</taxon>
        <taxon>Nematoda</taxon>
        <taxon>Chromadorea</taxon>
        <taxon>Rhabditida</taxon>
        <taxon>Rhabditina</taxon>
        <taxon>Rhabditomorpha</taxon>
        <taxon>Rhabditoidea</taxon>
        <taxon>Rhabditidae</taxon>
        <taxon>Mesorhabditinae</taxon>
        <taxon>Mesorhabditis</taxon>
    </lineage>
</organism>
<feature type="compositionally biased region" description="Basic and acidic residues" evidence="1">
    <location>
        <begin position="9"/>
        <end position="19"/>
    </location>
</feature>
<dbReference type="PANTHER" id="PTHR23020">
    <property type="entry name" value="UNCHARACTERIZED NUCLEAR HORMONE RECEPTOR-RELATED"/>
    <property type="match status" value="1"/>
</dbReference>
<evidence type="ECO:0000259" key="2">
    <source>
        <dbReference type="SMART" id="SM00587"/>
    </source>
</evidence>
<feature type="domain" description="CHK kinase-like" evidence="2">
    <location>
        <begin position="246"/>
        <end position="423"/>
    </location>
</feature>
<accession>A0AAF3FBE3</accession>
<dbReference type="Pfam" id="PF02958">
    <property type="entry name" value="EcKL"/>
    <property type="match status" value="1"/>
</dbReference>
<keyword evidence="3" id="KW-1185">Reference proteome</keyword>
<dbReference type="Proteomes" id="UP000887575">
    <property type="component" value="Unassembled WGS sequence"/>
</dbReference>
<evidence type="ECO:0000256" key="1">
    <source>
        <dbReference type="SAM" id="MobiDB-lite"/>
    </source>
</evidence>
<reference evidence="4" key="1">
    <citation type="submission" date="2024-02" db="UniProtKB">
        <authorList>
            <consortium name="WormBaseParasite"/>
        </authorList>
    </citation>
    <scope>IDENTIFICATION</scope>
</reference>
<evidence type="ECO:0000313" key="4">
    <source>
        <dbReference type="WBParaSite" id="MBELARI_LOCUS3233"/>
    </source>
</evidence>
<dbReference type="InterPro" id="IPR011009">
    <property type="entry name" value="Kinase-like_dom_sf"/>
</dbReference>
<dbReference type="Gene3D" id="3.90.1200.10">
    <property type="match status" value="1"/>
</dbReference>
<protein>
    <submittedName>
        <fullName evidence="4">CHK kinase-like domain-containing protein</fullName>
    </submittedName>
</protein>
<dbReference type="InterPro" id="IPR015897">
    <property type="entry name" value="CHK_kinase-like"/>
</dbReference>
<proteinExistence type="predicted"/>
<dbReference type="SUPFAM" id="SSF56112">
    <property type="entry name" value="Protein kinase-like (PK-like)"/>
    <property type="match status" value="1"/>
</dbReference>
<dbReference type="PANTHER" id="PTHR23020:SF20">
    <property type="entry name" value="CHK KINASE-LIKE DOMAIN-CONTAINING PROTEIN"/>
    <property type="match status" value="1"/>
</dbReference>